<protein>
    <recommendedName>
        <fullName evidence="1">Carbohydrate-binding domain-containing protein</fullName>
    </recommendedName>
</protein>
<proteinExistence type="predicted"/>
<name>A0ABX0UAB3_9FLAO</name>
<dbReference type="Proteomes" id="UP000745859">
    <property type="component" value="Unassembled WGS sequence"/>
</dbReference>
<dbReference type="PROSITE" id="PS51257">
    <property type="entry name" value="PROKAR_LIPOPROTEIN"/>
    <property type="match status" value="1"/>
</dbReference>
<evidence type="ECO:0000313" key="2">
    <source>
        <dbReference type="EMBL" id="NIJ45198.1"/>
    </source>
</evidence>
<evidence type="ECO:0000313" key="3">
    <source>
        <dbReference type="Proteomes" id="UP000745859"/>
    </source>
</evidence>
<dbReference type="CDD" id="cd09620">
    <property type="entry name" value="CBM9_like_3"/>
    <property type="match status" value="1"/>
</dbReference>
<reference evidence="2 3" key="1">
    <citation type="submission" date="2020-03" db="EMBL/GenBank/DDBJ databases">
        <title>Genomic Encyclopedia of Type Strains, Phase IV (KMG-IV): sequencing the most valuable type-strain genomes for metagenomic binning, comparative biology and taxonomic classification.</title>
        <authorList>
            <person name="Goeker M."/>
        </authorList>
    </citation>
    <scope>NUCLEOTIDE SEQUENCE [LARGE SCALE GENOMIC DNA]</scope>
    <source>
        <strain evidence="2 3">DSM 101599</strain>
    </source>
</reference>
<dbReference type="Pfam" id="PF06452">
    <property type="entry name" value="CBM9_1"/>
    <property type="match status" value="1"/>
</dbReference>
<feature type="domain" description="Carbohydrate-binding" evidence="1">
    <location>
        <begin position="46"/>
        <end position="255"/>
    </location>
</feature>
<gene>
    <name evidence="2" type="ORF">FHR24_001637</name>
</gene>
<organism evidence="2 3">
    <name type="scientific">Wenyingzhuangia heitensis</name>
    <dbReference type="NCBI Taxonomy" id="1487859"/>
    <lineage>
        <taxon>Bacteria</taxon>
        <taxon>Pseudomonadati</taxon>
        <taxon>Bacteroidota</taxon>
        <taxon>Flavobacteriia</taxon>
        <taxon>Flavobacteriales</taxon>
        <taxon>Flavobacteriaceae</taxon>
        <taxon>Wenyingzhuangia</taxon>
    </lineage>
</organism>
<dbReference type="InterPro" id="IPR010502">
    <property type="entry name" value="Carb-bd_dom_fam9"/>
</dbReference>
<dbReference type="SUPFAM" id="SSF49344">
    <property type="entry name" value="CBD9-like"/>
    <property type="match status" value="1"/>
</dbReference>
<dbReference type="EMBL" id="JAASQL010000001">
    <property type="protein sequence ID" value="NIJ45198.1"/>
    <property type="molecule type" value="Genomic_DNA"/>
</dbReference>
<dbReference type="PANTHER" id="PTHR35532">
    <property type="entry name" value="SIMILAR TO POLYHYDROXYALKANOATE DEPOLYMERASE"/>
    <property type="match status" value="1"/>
</dbReference>
<dbReference type="Gene3D" id="2.60.40.1190">
    <property type="match status" value="1"/>
</dbReference>
<keyword evidence="3" id="KW-1185">Reference proteome</keyword>
<sequence>MNKFISFLIVSTIAISCKTKPSYTSNLSLKDRPVYKVHKATSKITVDGKLDDEAWKQATATNFDYFYLTNGKEEEQKTTFRMLWDEENIYVHYDLEDKFINAKETKRDGAPYLDDCIELFLTPAPNGENIHYCFEINPYKAVNDLVFVNNFHQGKNAAIRTFNPDIELEVTIKGTLNNNNDIDEGWTLEMAIPHSIFNNVSTQYPVALGSQWAFLALKQIRDDNNVGRRVVSTIFPVDNIKEKDVHQPEMFGLLEFVK</sequence>
<dbReference type="PANTHER" id="PTHR35532:SF5">
    <property type="entry name" value="CARBOHYDRATE-BINDING DOMAIN-CONTAINING PROTEIN"/>
    <property type="match status" value="1"/>
</dbReference>
<comment type="caution">
    <text evidence="2">The sequence shown here is derived from an EMBL/GenBank/DDBJ whole genome shotgun (WGS) entry which is preliminary data.</text>
</comment>
<evidence type="ECO:0000259" key="1">
    <source>
        <dbReference type="Pfam" id="PF06452"/>
    </source>
</evidence>
<accession>A0ABX0UAB3</accession>
<dbReference type="RefSeq" id="WP_167186588.1">
    <property type="nucleotide sequence ID" value="NZ_JAASQL010000001.1"/>
</dbReference>